<dbReference type="EMBL" id="JACBYR010000002">
    <property type="protein sequence ID" value="NYE84939.1"/>
    <property type="molecule type" value="Genomic_DNA"/>
</dbReference>
<gene>
    <name evidence="1" type="ORF">FHW18_004246</name>
</gene>
<reference evidence="1 2" key="1">
    <citation type="submission" date="2020-07" db="EMBL/GenBank/DDBJ databases">
        <title>Genomic Encyclopedia of Type Strains, Phase IV (KMG-V): Genome sequencing to study the core and pangenomes of soil and plant-associated prokaryotes.</title>
        <authorList>
            <person name="Whitman W."/>
        </authorList>
    </citation>
    <scope>NUCLEOTIDE SEQUENCE [LARGE SCALE GENOMIC DNA]</scope>
    <source>
        <strain evidence="1 2">SAS40</strain>
    </source>
</reference>
<sequence>MTPLRLGVIAPPTNTVNEKEWATLLPAGVSMQFTRMALHANTDTPSGKQALHDDLATAMTQLRNEGADVMVYACTAGSMTIPHHDLPDWMARTAGAPAVTTAAAIVDALRFLDVKRVAVATPYHDALNDHETHFLEHAGFKVLACKGLGIGANGPHEYVQIAKVHPAAIQAHVRSVHQDGADALLVSCTDFPTLGLIDALEQEFGIPVLSSNTATLWAALRAGGVHFQDAPVPASGGQLFNPGNQA</sequence>
<dbReference type="InterPro" id="IPR026286">
    <property type="entry name" value="MaiA/AMDase"/>
</dbReference>
<evidence type="ECO:0000313" key="2">
    <source>
        <dbReference type="Proteomes" id="UP000542125"/>
    </source>
</evidence>
<dbReference type="PANTHER" id="PTHR40267:SF1">
    <property type="entry name" value="BLR3294 PROTEIN"/>
    <property type="match status" value="1"/>
</dbReference>
<dbReference type="PANTHER" id="PTHR40267">
    <property type="entry name" value="BLR3294 PROTEIN"/>
    <property type="match status" value="1"/>
</dbReference>
<name>A0A7Y9IXS1_9BURK</name>
<protein>
    <submittedName>
        <fullName evidence="1">Maleate isomerase/arylmalonate decarboxylase</fullName>
        <ecNumber evidence="1">4.1.1.76</ecNumber>
        <ecNumber evidence="1">5.2.1.1</ecNumber>
    </submittedName>
</protein>
<accession>A0A7Y9IXS1</accession>
<dbReference type="Pfam" id="PF17645">
    <property type="entry name" value="Amdase"/>
    <property type="match status" value="1"/>
</dbReference>
<dbReference type="RefSeq" id="WP_179588968.1">
    <property type="nucleotide sequence ID" value="NZ_JACBYR010000002.1"/>
</dbReference>
<keyword evidence="2" id="KW-1185">Reference proteome</keyword>
<evidence type="ECO:0000313" key="1">
    <source>
        <dbReference type="EMBL" id="NYE84939.1"/>
    </source>
</evidence>
<keyword evidence="1" id="KW-0413">Isomerase</keyword>
<organism evidence="1 2">
    <name type="scientific">Pigmentiphaga litoralis</name>
    <dbReference type="NCBI Taxonomy" id="516702"/>
    <lineage>
        <taxon>Bacteria</taxon>
        <taxon>Pseudomonadati</taxon>
        <taxon>Pseudomonadota</taxon>
        <taxon>Betaproteobacteria</taxon>
        <taxon>Burkholderiales</taxon>
        <taxon>Alcaligenaceae</taxon>
        <taxon>Pigmentiphaga</taxon>
    </lineage>
</organism>
<dbReference type="GO" id="GO:0050076">
    <property type="term" value="F:maleate isomerase activity"/>
    <property type="evidence" value="ECO:0007669"/>
    <property type="project" value="UniProtKB-EC"/>
</dbReference>
<dbReference type="GO" id="GO:0047436">
    <property type="term" value="F:arylmalonate decarboxylase activity"/>
    <property type="evidence" value="ECO:0007669"/>
    <property type="project" value="UniProtKB-EC"/>
</dbReference>
<dbReference type="PIRSF" id="PIRSF015736">
    <property type="entry name" value="MI"/>
    <property type="match status" value="1"/>
</dbReference>
<comment type="caution">
    <text evidence="1">The sequence shown here is derived from an EMBL/GenBank/DDBJ whole genome shotgun (WGS) entry which is preliminary data.</text>
</comment>
<dbReference type="EC" id="5.2.1.1" evidence="1"/>
<keyword evidence="1" id="KW-0456">Lyase</keyword>
<proteinExistence type="predicted"/>
<dbReference type="InterPro" id="IPR053714">
    <property type="entry name" value="Iso_Racemase_Enz_sf"/>
</dbReference>
<dbReference type="Gene3D" id="3.40.50.12500">
    <property type="match status" value="1"/>
</dbReference>
<dbReference type="Proteomes" id="UP000542125">
    <property type="component" value="Unassembled WGS sequence"/>
</dbReference>
<dbReference type="AlphaFoldDB" id="A0A7Y9IXS1"/>
<dbReference type="EC" id="4.1.1.76" evidence="1"/>